<dbReference type="SUPFAM" id="SSF81296">
    <property type="entry name" value="E set domains"/>
    <property type="match status" value="1"/>
</dbReference>
<evidence type="ECO:0000313" key="3">
    <source>
        <dbReference type="EMBL" id="PZX52557.1"/>
    </source>
</evidence>
<dbReference type="Gene3D" id="2.60.40.10">
    <property type="entry name" value="Immunoglobulins"/>
    <property type="match status" value="1"/>
</dbReference>
<feature type="chain" id="PRO_5015862788" evidence="1">
    <location>
        <begin position="21"/>
        <end position="487"/>
    </location>
</feature>
<dbReference type="InterPro" id="IPR015915">
    <property type="entry name" value="Kelch-typ_b-propeller"/>
</dbReference>
<dbReference type="Gene3D" id="2.120.10.80">
    <property type="entry name" value="Kelch-type beta propeller"/>
    <property type="match status" value="1"/>
</dbReference>
<dbReference type="SMART" id="SM00429">
    <property type="entry name" value="IPT"/>
    <property type="match status" value="1"/>
</dbReference>
<protein>
    <submittedName>
        <fullName evidence="3">IPT/TIG domain-containing protein</fullName>
    </submittedName>
</protein>
<name>A0A2W7RA70_9BACT</name>
<dbReference type="SUPFAM" id="SSF117281">
    <property type="entry name" value="Kelch motif"/>
    <property type="match status" value="1"/>
</dbReference>
<dbReference type="OrthoDB" id="103335at2"/>
<dbReference type="EMBL" id="QKZT01000007">
    <property type="protein sequence ID" value="PZX52557.1"/>
    <property type="molecule type" value="Genomic_DNA"/>
</dbReference>
<sequence length="487" mass="53752">MRKFLSLGILAMLLLGWACTEDEEESVILVTEEVLYTSGEQVRLLGRLIANQPVKASDHGFYLSQDESFSMPIVISLGTKEGAGRFVGLIDELTIGSSYFVKAFMDIGKGLEFGNVIELSTLNPGLESFLPAFGSATETVTILGRNFTKDTRVFFNEVEAEVLNIEFESRLSVKIPPATSADPVFIKVLVQDKLLSFDSPFEYQTGAYQLISTFPEQVKLYDNVSFQNSAGFYIGLGNISKNEFYTGFQRYNPATSSWEKIDWPGTSRNYAFATSNYIGAGVAKLGRGPYTMNYGFWKVSASGFQQLADLTFDSRESLAFELNQNLYVVGSKEGDSLAVRKYAAATKQWTTLSPSPVAFGAANPHFEYQGKAYVVDDSAALWRYDPATDSWSSTGLTYPGSLGQGYGIAHVIGSKAYVGLYRRATDLWELDMNTMSWKSKNAIPGIPQSFTVGSFVQGESLYMMRVPDISLAGPYPMELYQFDPNGI</sequence>
<reference evidence="3 4" key="1">
    <citation type="submission" date="2018-06" db="EMBL/GenBank/DDBJ databases">
        <title>Genomic Encyclopedia of Archaeal and Bacterial Type Strains, Phase II (KMG-II): from individual species to whole genera.</title>
        <authorList>
            <person name="Goeker M."/>
        </authorList>
    </citation>
    <scope>NUCLEOTIDE SEQUENCE [LARGE SCALE GENOMIC DNA]</scope>
    <source>
        <strain evidence="3 4">DSM 19830</strain>
    </source>
</reference>
<proteinExistence type="predicted"/>
<evidence type="ECO:0000256" key="1">
    <source>
        <dbReference type="SAM" id="SignalP"/>
    </source>
</evidence>
<comment type="caution">
    <text evidence="3">The sequence shown here is derived from an EMBL/GenBank/DDBJ whole genome shotgun (WGS) entry which is preliminary data.</text>
</comment>
<dbReference type="InterPro" id="IPR002909">
    <property type="entry name" value="IPT_dom"/>
</dbReference>
<gene>
    <name evidence="3" type="ORF">LV85_01859</name>
</gene>
<dbReference type="CDD" id="cd00102">
    <property type="entry name" value="IPT"/>
    <property type="match status" value="1"/>
</dbReference>
<keyword evidence="1" id="KW-0732">Signal</keyword>
<feature type="signal peptide" evidence="1">
    <location>
        <begin position="1"/>
        <end position="20"/>
    </location>
</feature>
<evidence type="ECO:0000259" key="2">
    <source>
        <dbReference type="SMART" id="SM00429"/>
    </source>
</evidence>
<organism evidence="3 4">
    <name type="scientific">Algoriphagus chordae</name>
    <dbReference type="NCBI Taxonomy" id="237019"/>
    <lineage>
        <taxon>Bacteria</taxon>
        <taxon>Pseudomonadati</taxon>
        <taxon>Bacteroidota</taxon>
        <taxon>Cytophagia</taxon>
        <taxon>Cytophagales</taxon>
        <taxon>Cyclobacteriaceae</taxon>
        <taxon>Algoriphagus</taxon>
    </lineage>
</organism>
<keyword evidence="4" id="KW-1185">Reference proteome</keyword>
<dbReference type="InterPro" id="IPR014756">
    <property type="entry name" value="Ig_E-set"/>
</dbReference>
<dbReference type="Proteomes" id="UP000248882">
    <property type="component" value="Unassembled WGS sequence"/>
</dbReference>
<dbReference type="Pfam" id="PF01833">
    <property type="entry name" value="TIG"/>
    <property type="match status" value="1"/>
</dbReference>
<dbReference type="RefSeq" id="WP_111318594.1">
    <property type="nucleotide sequence ID" value="NZ_QKZT01000007.1"/>
</dbReference>
<accession>A0A2W7RA70</accession>
<dbReference type="AlphaFoldDB" id="A0A2W7RA70"/>
<dbReference type="InterPro" id="IPR013783">
    <property type="entry name" value="Ig-like_fold"/>
</dbReference>
<feature type="domain" description="IPT/TIG" evidence="2">
    <location>
        <begin position="123"/>
        <end position="204"/>
    </location>
</feature>
<evidence type="ECO:0000313" key="4">
    <source>
        <dbReference type="Proteomes" id="UP000248882"/>
    </source>
</evidence>